<dbReference type="RefSeq" id="XP_056863778.1">
    <property type="nucleotide sequence ID" value="XM_057007798.1"/>
</dbReference>
<feature type="compositionally biased region" description="Basic and acidic residues" evidence="1">
    <location>
        <begin position="61"/>
        <end position="74"/>
    </location>
</feature>
<dbReference type="Proteomes" id="UP000504610">
    <property type="component" value="Chromosome 4"/>
</dbReference>
<organism evidence="2 3">
    <name type="scientific">Raphanus sativus</name>
    <name type="common">Radish</name>
    <name type="synonym">Raphanus raphanistrum var. sativus</name>
    <dbReference type="NCBI Taxonomy" id="3726"/>
    <lineage>
        <taxon>Eukaryota</taxon>
        <taxon>Viridiplantae</taxon>
        <taxon>Streptophyta</taxon>
        <taxon>Embryophyta</taxon>
        <taxon>Tracheophyta</taxon>
        <taxon>Spermatophyta</taxon>
        <taxon>Magnoliopsida</taxon>
        <taxon>eudicotyledons</taxon>
        <taxon>Gunneridae</taxon>
        <taxon>Pentapetalae</taxon>
        <taxon>rosids</taxon>
        <taxon>malvids</taxon>
        <taxon>Brassicales</taxon>
        <taxon>Brassicaceae</taxon>
        <taxon>Brassiceae</taxon>
        <taxon>Raphanus</taxon>
    </lineage>
</organism>
<evidence type="ECO:0000313" key="2">
    <source>
        <dbReference type="Proteomes" id="UP000504610"/>
    </source>
</evidence>
<evidence type="ECO:0000313" key="3">
    <source>
        <dbReference type="RefSeq" id="XP_056863778.1"/>
    </source>
</evidence>
<accession>A0A9W3DJA0</accession>
<keyword evidence="2" id="KW-1185">Reference proteome</keyword>
<proteinExistence type="predicted"/>
<dbReference type="OrthoDB" id="10264378at2759"/>
<evidence type="ECO:0000256" key="1">
    <source>
        <dbReference type="SAM" id="MobiDB-lite"/>
    </source>
</evidence>
<dbReference type="AlphaFoldDB" id="A0A9W3DJA0"/>
<reference evidence="3" key="2">
    <citation type="submission" date="2025-08" db="UniProtKB">
        <authorList>
            <consortium name="RefSeq"/>
        </authorList>
    </citation>
    <scope>IDENTIFICATION</scope>
    <source>
        <tissue evidence="3">Leaf</tissue>
    </source>
</reference>
<sequence>MLFNPLKLTKKCERCISNTPTDSFEEDRVEDKSVANVYRKPTVYHNLLVSLGLSNKVVSDMNRRRQREEQVRSDTEEDEDDEDEENSASEDRSSTDGEDDEEEDSECSETDEENEVAQGDAPYGTKPNLFEHWIQLYKEAGGEEFGSSARRRFFSICNSYMDILHSNKKPFYNGDRGEDEIKATDVDVIPKISLF</sequence>
<name>A0A9W3DJA0_RAPSA</name>
<reference evidence="2" key="1">
    <citation type="journal article" date="2019" name="Database">
        <title>The radish genome database (RadishGD): an integrated information resource for radish genomics.</title>
        <authorList>
            <person name="Yu H.J."/>
            <person name="Baek S."/>
            <person name="Lee Y.J."/>
            <person name="Cho A."/>
            <person name="Mun J.H."/>
        </authorList>
    </citation>
    <scope>NUCLEOTIDE SEQUENCE [LARGE SCALE GENOMIC DNA]</scope>
    <source>
        <strain evidence="2">cv. WK10039</strain>
    </source>
</reference>
<feature type="region of interest" description="Disordered" evidence="1">
    <location>
        <begin position="61"/>
        <end position="125"/>
    </location>
</feature>
<feature type="compositionally biased region" description="Acidic residues" evidence="1">
    <location>
        <begin position="75"/>
        <end position="88"/>
    </location>
</feature>
<protein>
    <submittedName>
        <fullName evidence="3">Protein NUCLEOLAR FACTOR 1-like</fullName>
    </submittedName>
</protein>
<feature type="compositionally biased region" description="Acidic residues" evidence="1">
    <location>
        <begin position="96"/>
        <end position="115"/>
    </location>
</feature>
<dbReference type="GeneID" id="108835353"/>
<dbReference type="KEGG" id="rsz:108835353"/>
<gene>
    <name evidence="3" type="primary">LOC108835353</name>
</gene>